<gene>
    <name evidence="3" type="primary">orf389</name>
</gene>
<organism evidence="3">
    <name type="scientific">Phanerochaete carnosa</name>
    <dbReference type="NCBI Taxonomy" id="231932"/>
    <lineage>
        <taxon>Eukaryota</taxon>
        <taxon>Fungi</taxon>
        <taxon>Dikarya</taxon>
        <taxon>Basidiomycota</taxon>
        <taxon>Agaricomycotina</taxon>
        <taxon>Agaricomycetes</taxon>
        <taxon>Polyporales</taxon>
        <taxon>Phanerochaetaceae</taxon>
        <taxon>Phanerochaete</taxon>
    </lineage>
</organism>
<keyword evidence="2" id="KW-0812">Transmembrane</keyword>
<feature type="transmembrane region" description="Helical" evidence="2">
    <location>
        <begin position="91"/>
        <end position="115"/>
    </location>
</feature>
<name>A0A895KTD3_9APHY</name>
<sequence>MKNNIKSNMVSLKSLKAELEAIKQNSNKVGSPTHHTNTFGPLMQTPSRSILTRITSSPLFIITLIIAYAHKIPGVSKIINNLSKRYGRTSWWKLLGYIRKAFVIFNAIVGFFALFPSFDFEISIDGFKNLFNIYLNVFKSLGSNTVKWVLDKLDLTTKQPNLPGGFTKEQIERIEELKRQKAEHIKILIELEDLKRLEHKRTWGSYLTWIGSSGDNWIPSWLLYGGVAIVGAGVLFVVYKFITDPYGVADFINPNKNGRTSGSAGGGPDIKINDSRNSAPEASTSAAGATEGMTGEGIAETVAEATSGLFGFTPFSGLRYLASTILGSGISRVQQTIVNTLNPFNYTSTSEERANQFKVFLENQNRNNTGSDIKLYPFTPNNPYAASPG</sequence>
<dbReference type="EMBL" id="MT090080">
    <property type="protein sequence ID" value="QRZ60400.1"/>
    <property type="molecule type" value="Genomic_DNA"/>
</dbReference>
<keyword evidence="3" id="KW-0496">Mitochondrion</keyword>
<dbReference type="RefSeq" id="YP_010170418.1">
    <property type="nucleotide sequence ID" value="NC_057606.1"/>
</dbReference>
<feature type="region of interest" description="Disordered" evidence="1">
    <location>
        <begin position="257"/>
        <end position="291"/>
    </location>
</feature>
<feature type="compositionally biased region" description="Low complexity" evidence="1">
    <location>
        <begin position="278"/>
        <end position="291"/>
    </location>
</feature>
<dbReference type="GeneID" id="67278544"/>
<reference evidence="3" key="1">
    <citation type="journal article" date="2020" name="Int. J. Biol. Macromol.">
        <title>The 206 kbp mitochondrial genome of Phanerochaete carnosa reveals dynamics of introns, accumulation of repeat sequences and plasmid-derived genes.</title>
        <authorList>
            <person name="Wang X."/>
            <person name="Song A."/>
            <person name="Wang F."/>
            <person name="Chen M."/>
            <person name="Li X."/>
            <person name="Li Q."/>
            <person name="Liu N."/>
        </authorList>
    </citation>
    <scope>NUCLEOTIDE SEQUENCE</scope>
</reference>
<accession>A0A895KTD3</accession>
<evidence type="ECO:0000256" key="1">
    <source>
        <dbReference type="SAM" id="MobiDB-lite"/>
    </source>
</evidence>
<keyword evidence="2" id="KW-1133">Transmembrane helix</keyword>
<protein>
    <submittedName>
        <fullName evidence="3">Uncharacterized protein</fullName>
    </submittedName>
</protein>
<keyword evidence="2" id="KW-0472">Membrane</keyword>
<proteinExistence type="predicted"/>
<dbReference type="AlphaFoldDB" id="A0A895KTD3"/>
<evidence type="ECO:0000313" key="3">
    <source>
        <dbReference type="EMBL" id="QRZ60400.1"/>
    </source>
</evidence>
<feature type="transmembrane region" description="Helical" evidence="2">
    <location>
        <begin position="221"/>
        <end position="242"/>
    </location>
</feature>
<geneLocation type="mitochondrion" evidence="3"/>
<evidence type="ECO:0000256" key="2">
    <source>
        <dbReference type="SAM" id="Phobius"/>
    </source>
</evidence>